<dbReference type="SMART" id="SM01086">
    <property type="entry name" value="ClpB_D2-small"/>
    <property type="match status" value="1"/>
</dbReference>
<dbReference type="InterPro" id="IPR003593">
    <property type="entry name" value="AAA+_ATPase"/>
</dbReference>
<evidence type="ECO:0000256" key="5">
    <source>
        <dbReference type="PROSITE-ProRule" id="PRU01251"/>
    </source>
</evidence>
<dbReference type="InterPro" id="IPR018368">
    <property type="entry name" value="ClpA/B_CS1"/>
</dbReference>
<keyword evidence="3" id="KW-0067">ATP-binding</keyword>
<dbReference type="Proteomes" id="UP000182146">
    <property type="component" value="Unassembled WGS sequence"/>
</dbReference>
<dbReference type="OrthoDB" id="9803641at2"/>
<dbReference type="GO" id="GO:0034605">
    <property type="term" value="P:cellular response to heat"/>
    <property type="evidence" value="ECO:0007669"/>
    <property type="project" value="TreeGrafter"/>
</dbReference>
<dbReference type="InterPro" id="IPR004176">
    <property type="entry name" value="Clp_R_N"/>
</dbReference>
<dbReference type="PANTHER" id="PTHR11638">
    <property type="entry name" value="ATP-DEPENDENT CLP PROTEASE"/>
    <property type="match status" value="1"/>
</dbReference>
<evidence type="ECO:0000313" key="8">
    <source>
        <dbReference type="EMBL" id="SDM00221.1"/>
    </source>
</evidence>
<dbReference type="Pfam" id="PF07724">
    <property type="entry name" value="AAA_2"/>
    <property type="match status" value="1"/>
</dbReference>
<proteinExistence type="predicted"/>
<dbReference type="PROSITE" id="PS51903">
    <property type="entry name" value="CLP_R"/>
    <property type="match status" value="1"/>
</dbReference>
<dbReference type="CDD" id="cd19499">
    <property type="entry name" value="RecA-like_ClpB_Hsp104-like"/>
    <property type="match status" value="1"/>
</dbReference>
<dbReference type="SUPFAM" id="SSF52540">
    <property type="entry name" value="P-loop containing nucleoside triphosphate hydrolases"/>
    <property type="match status" value="2"/>
</dbReference>
<dbReference type="STRING" id="392333.SAMN05660860_01653"/>
<evidence type="ECO:0000256" key="4">
    <source>
        <dbReference type="ARBA" id="ARBA00023186"/>
    </source>
</evidence>
<gene>
    <name evidence="8" type="ORF">SAMN05660860_01653</name>
</gene>
<dbReference type="InterPro" id="IPR027417">
    <property type="entry name" value="P-loop_NTPase"/>
</dbReference>
<dbReference type="AlphaFoldDB" id="A0A1G9PP00"/>
<dbReference type="PANTHER" id="PTHR11638:SF181">
    <property type="entry name" value="ATPASE SUBUNIT OF ATP-DEPENDENT PROTEASE"/>
    <property type="match status" value="1"/>
</dbReference>
<dbReference type="CDD" id="cd00009">
    <property type="entry name" value="AAA"/>
    <property type="match status" value="1"/>
</dbReference>
<dbReference type="InterPro" id="IPR041546">
    <property type="entry name" value="ClpA/ClpB_AAA_lid"/>
</dbReference>
<dbReference type="GO" id="GO:0005524">
    <property type="term" value="F:ATP binding"/>
    <property type="evidence" value="ECO:0007669"/>
    <property type="project" value="UniProtKB-KW"/>
</dbReference>
<dbReference type="InterPro" id="IPR001270">
    <property type="entry name" value="ClpA/B"/>
</dbReference>
<dbReference type="Pfam" id="PF10431">
    <property type="entry name" value="ClpB_D2-small"/>
    <property type="match status" value="1"/>
</dbReference>
<keyword evidence="4" id="KW-0143">Chaperone</keyword>
<evidence type="ECO:0000256" key="1">
    <source>
        <dbReference type="ARBA" id="ARBA00022737"/>
    </source>
</evidence>
<feature type="domain" description="Clp R" evidence="7">
    <location>
        <begin position="10"/>
        <end position="154"/>
    </location>
</feature>
<dbReference type="Gene3D" id="1.10.8.60">
    <property type="match status" value="1"/>
</dbReference>
<keyword evidence="6" id="KW-0175">Coiled coil</keyword>
<dbReference type="NCBIfam" id="TIGR03345">
    <property type="entry name" value="VI_ClpV1"/>
    <property type="match status" value="1"/>
</dbReference>
<dbReference type="GO" id="GO:0005737">
    <property type="term" value="C:cytoplasm"/>
    <property type="evidence" value="ECO:0007669"/>
    <property type="project" value="TreeGrafter"/>
</dbReference>
<dbReference type="PRINTS" id="PR00300">
    <property type="entry name" value="CLPPROTEASEA"/>
</dbReference>
<sequence>MDNRQLRSLLERLNDHCVTALEGAAAFAATRGHSEVCIEHLCVKLLEQGGGDFDRILHHCGVDLDAFWQALLAALARHPAGPAGKPLFGAALQQWLERAWLAASLHYQAQQIRSTALLDALLSLAPALPAETFALLDGVSLETLRKDFARICAGSAEEKTAVSAPVAAKATGAPGAKSDPGGATSSLARFTVDITARAAAGEIDPVLGRSREIRLMLDILARRRKNNPIVVGEPGVGKTAVVEGLALRIVAGSVPESLRKVRLLALDLGLLQAGAGVKGEFEKRLKNVIDEVKESPDPIILFIDEAHTLIGAGGEAGLGDAANLFKPALARGELRTIAATTWSEYKKYFERDAALARRFQLVKVDEPGEQAAIAMLSGLRDLYQQHHGILITDDAVAAAVRLSMRYITGRQLPDKAIDLIDTAAARLCMAQAAVPAEIDADREHAAYLQGRLDALATEEAQGLQRQAGLLATLNAELEETQARLQQTERQWLAEGDLIRQVRHQREALPGDAEGKTAKVIDLRRAADQTLRKLKDMQGESPMLQAEVNGEAIAAVVADWTGVPVGRMLRDELGTLLHLEETLAARVVGQEEALAAIGESLRCAKAGLRRPEAPLGVFLLAGPSGVGKTETARVLAEQLFGGERFLITINLSEYQEAHTVSQLKGSPPGYVGYGEGGILTEAVRQRPYAVILLDEVEKAHPDVMNLFYQVFDRGFMRDGEGREIDFKNTVILMTTNLGAEEITALHCAQDEDLSAEEEISPLGIAALDEAIRPTLTRHFAAALVARMQVVPYRPLASEALQRIVALKLDETAQRLQAAHGIELRCAPEVLNYLGERCRQPATGARFINALLEQRLLPGIARSLLGYLANDDMPDILSLEMDEQGDLACVFADRVAEIPALFTSEAAECAEENLEKSQSL</sequence>
<dbReference type="PROSITE" id="PS00870">
    <property type="entry name" value="CLPAB_1"/>
    <property type="match status" value="1"/>
</dbReference>
<dbReference type="InterPro" id="IPR050130">
    <property type="entry name" value="ClpA_ClpB"/>
</dbReference>
<evidence type="ECO:0000259" key="7">
    <source>
        <dbReference type="PROSITE" id="PS51903"/>
    </source>
</evidence>
<evidence type="ECO:0000313" key="9">
    <source>
        <dbReference type="Proteomes" id="UP000182146"/>
    </source>
</evidence>
<dbReference type="SUPFAM" id="SSF81923">
    <property type="entry name" value="Double Clp-N motif"/>
    <property type="match status" value="1"/>
</dbReference>
<dbReference type="EMBL" id="FNGU01000003">
    <property type="protein sequence ID" value="SDM00221.1"/>
    <property type="molecule type" value="Genomic_DNA"/>
</dbReference>
<dbReference type="GO" id="GO:0016887">
    <property type="term" value="F:ATP hydrolysis activity"/>
    <property type="evidence" value="ECO:0007669"/>
    <property type="project" value="InterPro"/>
</dbReference>
<dbReference type="SMART" id="SM00382">
    <property type="entry name" value="AAA"/>
    <property type="match status" value="2"/>
</dbReference>
<dbReference type="Pfam" id="PF00004">
    <property type="entry name" value="AAA"/>
    <property type="match status" value="1"/>
</dbReference>
<name>A0A1G9PP00_9BACT</name>
<evidence type="ECO:0000256" key="2">
    <source>
        <dbReference type="ARBA" id="ARBA00022741"/>
    </source>
</evidence>
<dbReference type="InterPro" id="IPR036628">
    <property type="entry name" value="Clp_N_dom_sf"/>
</dbReference>
<dbReference type="InterPro" id="IPR019489">
    <property type="entry name" value="Clp_ATPase_C"/>
</dbReference>
<reference evidence="8 9" key="1">
    <citation type="submission" date="2016-10" db="EMBL/GenBank/DDBJ databases">
        <authorList>
            <person name="de Groot N.N."/>
        </authorList>
    </citation>
    <scope>NUCLEOTIDE SEQUENCE [LARGE SCALE GENOMIC DNA]</scope>
    <source>
        <strain evidence="8 9">DSM 17813</strain>
    </source>
</reference>
<dbReference type="Gene3D" id="3.40.50.300">
    <property type="entry name" value="P-loop containing nucleotide triphosphate hydrolases"/>
    <property type="match status" value="3"/>
</dbReference>
<keyword evidence="1 5" id="KW-0677">Repeat</keyword>
<accession>A0A1G9PP00</accession>
<evidence type="ECO:0000256" key="6">
    <source>
        <dbReference type="SAM" id="Coils"/>
    </source>
</evidence>
<dbReference type="RefSeq" id="WP_052446277.1">
    <property type="nucleotide sequence ID" value="NZ_FNGU01000003.1"/>
</dbReference>
<feature type="coiled-coil region" evidence="6">
    <location>
        <begin position="463"/>
        <end position="494"/>
    </location>
</feature>
<dbReference type="InterPro" id="IPR003959">
    <property type="entry name" value="ATPase_AAA_core"/>
</dbReference>
<keyword evidence="2" id="KW-0547">Nucleotide-binding</keyword>
<evidence type="ECO:0000256" key="3">
    <source>
        <dbReference type="ARBA" id="ARBA00022840"/>
    </source>
</evidence>
<protein>
    <submittedName>
        <fullName evidence="8">Type VI secretion system protein VasG</fullName>
    </submittedName>
</protein>
<dbReference type="InterPro" id="IPR017729">
    <property type="entry name" value="ATPase_T6SS_ClpV1"/>
</dbReference>
<organism evidence="8 9">
    <name type="scientific">Geoalkalibacter ferrihydriticus</name>
    <dbReference type="NCBI Taxonomy" id="392333"/>
    <lineage>
        <taxon>Bacteria</taxon>
        <taxon>Pseudomonadati</taxon>
        <taxon>Thermodesulfobacteriota</taxon>
        <taxon>Desulfuromonadia</taxon>
        <taxon>Desulfuromonadales</taxon>
        <taxon>Geoalkalibacteraceae</taxon>
        <taxon>Geoalkalibacter</taxon>
    </lineage>
</organism>
<dbReference type="Pfam" id="PF17871">
    <property type="entry name" value="AAA_lid_9"/>
    <property type="match status" value="1"/>
</dbReference>
<dbReference type="Pfam" id="PF02861">
    <property type="entry name" value="Clp_N"/>
    <property type="match status" value="1"/>
</dbReference>
<dbReference type="Gene3D" id="1.10.1780.10">
    <property type="entry name" value="Clp, N-terminal domain"/>
    <property type="match status" value="1"/>
</dbReference>